<keyword evidence="11" id="KW-0067">ATP-binding</keyword>
<dbReference type="SMART" id="SM00559">
    <property type="entry name" value="Ku78"/>
    <property type="match status" value="1"/>
</dbReference>
<evidence type="ECO:0000259" key="19">
    <source>
        <dbReference type="SMART" id="SM00559"/>
    </source>
</evidence>
<dbReference type="InterPro" id="IPR036494">
    <property type="entry name" value="Ku_C_sf"/>
</dbReference>
<dbReference type="InterPro" id="IPR016194">
    <property type="entry name" value="SPOC-like_C_dom_sf"/>
</dbReference>
<feature type="region of interest" description="Disordered" evidence="18">
    <location>
        <begin position="611"/>
        <end position="630"/>
    </location>
</feature>
<evidence type="ECO:0000256" key="1">
    <source>
        <dbReference type="ARBA" id="ARBA00004123"/>
    </source>
</evidence>
<evidence type="ECO:0000313" key="20">
    <source>
        <dbReference type="EMBL" id="KJA25917.1"/>
    </source>
</evidence>
<gene>
    <name evidence="20" type="ORF">HYPSUDRAFT_1067115</name>
</gene>
<keyword evidence="6" id="KW-0158">Chromosome</keyword>
<keyword evidence="13" id="KW-0238">DNA-binding</keyword>
<evidence type="ECO:0000256" key="6">
    <source>
        <dbReference type="ARBA" id="ARBA00022454"/>
    </source>
</evidence>
<accession>A0A0D2LEH6</accession>
<feature type="compositionally biased region" description="Acidic residues" evidence="18">
    <location>
        <begin position="661"/>
        <end position="675"/>
    </location>
</feature>
<dbReference type="GO" id="GO:0043564">
    <property type="term" value="C:Ku70:Ku80 complex"/>
    <property type="evidence" value="ECO:0007669"/>
    <property type="project" value="InterPro"/>
</dbReference>
<keyword evidence="8" id="KW-0227">DNA damage</keyword>
<dbReference type="Gene3D" id="2.40.290.10">
    <property type="match status" value="1"/>
</dbReference>
<dbReference type="OMA" id="DMDPKMG"/>
<keyword evidence="12" id="KW-0779">Telomere</keyword>
<keyword evidence="14" id="KW-0233">DNA recombination</keyword>
<keyword evidence="9" id="KW-0378">Hydrolase</keyword>
<feature type="compositionally biased region" description="Low complexity" evidence="18">
    <location>
        <begin position="679"/>
        <end position="690"/>
    </location>
</feature>
<evidence type="ECO:0000256" key="3">
    <source>
        <dbReference type="ARBA" id="ARBA00007726"/>
    </source>
</evidence>
<protein>
    <recommendedName>
        <fullName evidence="5">ATP-dependent DNA helicase II subunit 2</fullName>
        <ecNumber evidence="4">3.6.4.12</ecNumber>
    </recommendedName>
    <alternativeName>
        <fullName evidence="17">ATP-dependent DNA helicase II subunit Ku80</fullName>
    </alternativeName>
</protein>
<evidence type="ECO:0000256" key="5">
    <source>
        <dbReference type="ARBA" id="ARBA00021792"/>
    </source>
</evidence>
<organism evidence="20 21">
    <name type="scientific">Hypholoma sublateritium (strain FD-334 SS-4)</name>
    <dbReference type="NCBI Taxonomy" id="945553"/>
    <lineage>
        <taxon>Eukaryota</taxon>
        <taxon>Fungi</taxon>
        <taxon>Dikarya</taxon>
        <taxon>Basidiomycota</taxon>
        <taxon>Agaricomycotina</taxon>
        <taxon>Agaricomycetes</taxon>
        <taxon>Agaricomycetidae</taxon>
        <taxon>Agaricales</taxon>
        <taxon>Agaricineae</taxon>
        <taxon>Strophariaceae</taxon>
        <taxon>Hypholoma</taxon>
    </lineage>
</organism>
<evidence type="ECO:0000256" key="10">
    <source>
        <dbReference type="ARBA" id="ARBA00022806"/>
    </source>
</evidence>
<name>A0A0D2LEH6_HYPSF</name>
<dbReference type="Proteomes" id="UP000054270">
    <property type="component" value="Unassembled WGS sequence"/>
</dbReference>
<evidence type="ECO:0000313" key="21">
    <source>
        <dbReference type="Proteomes" id="UP000054270"/>
    </source>
</evidence>
<comment type="similarity">
    <text evidence="3">Belongs to the ku80 family.</text>
</comment>
<evidence type="ECO:0000256" key="9">
    <source>
        <dbReference type="ARBA" id="ARBA00022801"/>
    </source>
</evidence>
<evidence type="ECO:0000256" key="15">
    <source>
        <dbReference type="ARBA" id="ARBA00023204"/>
    </source>
</evidence>
<dbReference type="GO" id="GO:0003690">
    <property type="term" value="F:double-stranded DNA binding"/>
    <property type="evidence" value="ECO:0007669"/>
    <property type="project" value="TreeGrafter"/>
</dbReference>
<dbReference type="GO" id="GO:0006303">
    <property type="term" value="P:double-strand break repair via nonhomologous end joining"/>
    <property type="evidence" value="ECO:0007669"/>
    <property type="project" value="InterPro"/>
</dbReference>
<dbReference type="AlphaFoldDB" id="A0A0D2LEH6"/>
<dbReference type="GO" id="GO:0000723">
    <property type="term" value="P:telomere maintenance"/>
    <property type="evidence" value="ECO:0007669"/>
    <property type="project" value="InterPro"/>
</dbReference>
<dbReference type="CDD" id="cd00873">
    <property type="entry name" value="KU80"/>
    <property type="match status" value="1"/>
</dbReference>
<evidence type="ECO:0000256" key="4">
    <source>
        <dbReference type="ARBA" id="ARBA00012551"/>
    </source>
</evidence>
<keyword evidence="21" id="KW-1185">Reference proteome</keyword>
<dbReference type="STRING" id="945553.A0A0D2LEH6"/>
<dbReference type="EMBL" id="KN817529">
    <property type="protein sequence ID" value="KJA25917.1"/>
    <property type="molecule type" value="Genomic_DNA"/>
</dbReference>
<keyword evidence="10" id="KW-0347">Helicase</keyword>
<dbReference type="GO" id="GO:0005524">
    <property type="term" value="F:ATP binding"/>
    <property type="evidence" value="ECO:0007669"/>
    <property type="project" value="UniProtKB-KW"/>
</dbReference>
<evidence type="ECO:0000256" key="17">
    <source>
        <dbReference type="ARBA" id="ARBA00031847"/>
    </source>
</evidence>
<evidence type="ECO:0000256" key="7">
    <source>
        <dbReference type="ARBA" id="ARBA00022741"/>
    </source>
</evidence>
<dbReference type="InterPro" id="IPR005161">
    <property type="entry name" value="Ku_N"/>
</dbReference>
<keyword evidence="16" id="KW-0539">Nucleus</keyword>
<dbReference type="InterPro" id="IPR006164">
    <property type="entry name" value="DNA_bd_Ku70/Ku80"/>
</dbReference>
<sequence length="835" mass="92954">MPAERAGYTVFMFLIDVSPSMGGIRTVEVETSTGQTQTVEMTHLEFGLQFVKLKIQEMIFNGRKTDRCGVIVFGSEDTRNVVNDENGAYENVTEYIPIAQPNAATIAKIDALAPSTVFGDPIDALIVGVETQSKYLVSKKSWTRRITLITDGESPIEVEDWELTVTKMDLLQIHLTVIGIDFDDEELPYMEPNKSNIKRTNEEFFKKLTSSMASATLGTCEHALQQAVRPDIKTVRSTLMATTLRLGNTADDGRSAEALEFSVKMSKCTSVARPKGWTKYTLRAYETSPDEMVVDSDESIYAPLKLRSEYYVDRNAANKNGEDEDGDADIKKEDDDVLLLDGISEDPKRKKIDTSEKIEKEELVRGFKYGTTYAPCPDGQFPKLTTHKGIDICGFFPRANFRRELSMGEIQYIWADPSSAQQQVALSSFVQAMEKKKVLAIARWVSRDGMDPKMGVLLPVAGDNVHYLLWGQMPFADDVRKYTFASLDTLINKKGEILTEHPYLPTSKQLDAMDDFVDSMDLMHAGPKDDNGYCGPWFETSLSYNPAIHRVKQAMFHCAIVNDIATHPLPPPHPELTQYFEPPEKLVKKAQAAIDACKLVFNAKEVPKRVARAKKDGHVHAHDDDDMLLLDRKRPAGATSYRADVGEAGPSENKDMMAEVPVDDSETEDDDDEEDLLSKKPSAPSSNSNKGPLPTPARSISPAMDPGRAPGRIVGNTYPLKDFQKNTAQVGKAVEDLAAVIAEVVMKPFASRRKQEMLECMVALRDTCLRENEIETWNSFIIGLKKKCISKVGNPEFWKAIQKFGRDLSLISAQEAERQGVESAVTENEAGEVSH</sequence>
<dbReference type="GO" id="GO:0000781">
    <property type="term" value="C:chromosome, telomeric region"/>
    <property type="evidence" value="ECO:0007669"/>
    <property type="project" value="UniProtKB-SubCell"/>
</dbReference>
<dbReference type="SUPFAM" id="SSF101420">
    <property type="entry name" value="C-terminal domain of Ku80"/>
    <property type="match status" value="1"/>
</dbReference>
<dbReference type="GO" id="GO:0016787">
    <property type="term" value="F:hydrolase activity"/>
    <property type="evidence" value="ECO:0007669"/>
    <property type="project" value="UniProtKB-KW"/>
</dbReference>
<dbReference type="InterPro" id="IPR024193">
    <property type="entry name" value="Ku80"/>
</dbReference>
<evidence type="ECO:0000256" key="13">
    <source>
        <dbReference type="ARBA" id="ARBA00023125"/>
    </source>
</evidence>
<dbReference type="Gene3D" id="1.10.1600.10">
    <property type="match status" value="1"/>
</dbReference>
<evidence type="ECO:0000256" key="12">
    <source>
        <dbReference type="ARBA" id="ARBA00022895"/>
    </source>
</evidence>
<dbReference type="Gene3D" id="3.40.50.410">
    <property type="entry name" value="von Willebrand factor, type A domain"/>
    <property type="match status" value="1"/>
</dbReference>
<dbReference type="Pfam" id="PF08785">
    <property type="entry name" value="Ku_PK_bind"/>
    <property type="match status" value="1"/>
</dbReference>
<dbReference type="Pfam" id="PF03731">
    <property type="entry name" value="Ku_N"/>
    <property type="match status" value="1"/>
</dbReference>
<evidence type="ECO:0000256" key="18">
    <source>
        <dbReference type="SAM" id="MobiDB-lite"/>
    </source>
</evidence>
<dbReference type="EC" id="3.6.4.12" evidence="4"/>
<dbReference type="GO" id="GO:0003684">
    <property type="term" value="F:damaged DNA binding"/>
    <property type="evidence" value="ECO:0007669"/>
    <property type="project" value="InterPro"/>
</dbReference>
<dbReference type="PANTHER" id="PTHR12604:SF4">
    <property type="entry name" value="X-RAY REPAIR CROSS-COMPLEMENTING PROTEIN 5"/>
    <property type="match status" value="1"/>
</dbReference>
<evidence type="ECO:0000256" key="14">
    <source>
        <dbReference type="ARBA" id="ARBA00023172"/>
    </source>
</evidence>
<dbReference type="SUPFAM" id="SSF100939">
    <property type="entry name" value="SPOC domain-like"/>
    <property type="match status" value="1"/>
</dbReference>
<dbReference type="InterPro" id="IPR014893">
    <property type="entry name" value="Ku_PK_bind"/>
</dbReference>
<reference evidence="21" key="1">
    <citation type="submission" date="2014-04" db="EMBL/GenBank/DDBJ databases">
        <title>Evolutionary Origins and Diversification of the Mycorrhizal Mutualists.</title>
        <authorList>
            <consortium name="DOE Joint Genome Institute"/>
            <consortium name="Mycorrhizal Genomics Consortium"/>
            <person name="Kohler A."/>
            <person name="Kuo A."/>
            <person name="Nagy L.G."/>
            <person name="Floudas D."/>
            <person name="Copeland A."/>
            <person name="Barry K.W."/>
            <person name="Cichocki N."/>
            <person name="Veneault-Fourrey C."/>
            <person name="LaButti K."/>
            <person name="Lindquist E.A."/>
            <person name="Lipzen A."/>
            <person name="Lundell T."/>
            <person name="Morin E."/>
            <person name="Murat C."/>
            <person name="Riley R."/>
            <person name="Ohm R."/>
            <person name="Sun H."/>
            <person name="Tunlid A."/>
            <person name="Henrissat B."/>
            <person name="Grigoriev I.V."/>
            <person name="Hibbett D.S."/>
            <person name="Martin F."/>
        </authorList>
    </citation>
    <scope>NUCLEOTIDE SEQUENCE [LARGE SCALE GENOMIC DNA]</scope>
    <source>
        <strain evidence="21">FD-334 SS-4</strain>
    </source>
</reference>
<keyword evidence="7" id="KW-0547">Nucleotide-binding</keyword>
<dbReference type="GO" id="GO:0042162">
    <property type="term" value="F:telomeric DNA binding"/>
    <property type="evidence" value="ECO:0007669"/>
    <property type="project" value="InterPro"/>
</dbReference>
<comment type="subcellular location">
    <subcellularLocation>
        <location evidence="2">Chromosome</location>
        <location evidence="2">Telomere</location>
    </subcellularLocation>
    <subcellularLocation>
        <location evidence="1">Nucleus</location>
    </subcellularLocation>
</comment>
<keyword evidence="15" id="KW-0234">DNA repair</keyword>
<dbReference type="OrthoDB" id="30826at2759"/>
<dbReference type="Gene3D" id="1.25.40.240">
    <property type="entry name" value="Ku, C-terminal domain"/>
    <property type="match status" value="1"/>
</dbReference>
<evidence type="ECO:0000256" key="8">
    <source>
        <dbReference type="ARBA" id="ARBA00022763"/>
    </source>
</evidence>
<evidence type="ECO:0000256" key="11">
    <source>
        <dbReference type="ARBA" id="ARBA00022840"/>
    </source>
</evidence>
<dbReference type="Pfam" id="PF02735">
    <property type="entry name" value="Ku"/>
    <property type="match status" value="1"/>
</dbReference>
<proteinExistence type="inferred from homology"/>
<dbReference type="PANTHER" id="PTHR12604">
    <property type="entry name" value="KU AUTOANTIGEN DNA HELICASE"/>
    <property type="match status" value="1"/>
</dbReference>
<dbReference type="GO" id="GO:0003678">
    <property type="term" value="F:DNA helicase activity"/>
    <property type="evidence" value="ECO:0007669"/>
    <property type="project" value="UniProtKB-EC"/>
</dbReference>
<feature type="region of interest" description="Disordered" evidence="18">
    <location>
        <begin position="638"/>
        <end position="713"/>
    </location>
</feature>
<evidence type="ECO:0000256" key="16">
    <source>
        <dbReference type="ARBA" id="ARBA00023242"/>
    </source>
</evidence>
<evidence type="ECO:0000256" key="2">
    <source>
        <dbReference type="ARBA" id="ARBA00004574"/>
    </source>
</evidence>
<dbReference type="GO" id="GO:0006310">
    <property type="term" value="P:DNA recombination"/>
    <property type="evidence" value="ECO:0007669"/>
    <property type="project" value="UniProtKB-KW"/>
</dbReference>
<dbReference type="SUPFAM" id="SSF53300">
    <property type="entry name" value="vWA-like"/>
    <property type="match status" value="1"/>
</dbReference>
<feature type="domain" description="Ku" evidence="19">
    <location>
        <begin position="355"/>
        <end position="490"/>
    </location>
</feature>
<dbReference type="FunFam" id="1.10.1600.10:FF:000002">
    <property type="entry name" value="X-ray repair cross-complementing protein 5"/>
    <property type="match status" value="1"/>
</dbReference>
<dbReference type="InterPro" id="IPR036465">
    <property type="entry name" value="vWFA_dom_sf"/>
</dbReference>